<comment type="similarity">
    <text evidence="1">Belongs to the malate synthase family.</text>
</comment>
<comment type="caution">
    <text evidence="6">The sequence shown here is derived from an EMBL/GenBank/DDBJ whole genome shotgun (WGS) entry which is preliminary data.</text>
</comment>
<accession>A0A917ASH5</accession>
<dbReference type="RefSeq" id="WP_188684899.1">
    <property type="nucleotide sequence ID" value="NZ_BMIS01000007.1"/>
</dbReference>
<organism evidence="6 7">
    <name type="scientific">Nesterenkonia cremea</name>
    <dbReference type="NCBI Taxonomy" id="1882340"/>
    <lineage>
        <taxon>Bacteria</taxon>
        <taxon>Bacillati</taxon>
        <taxon>Actinomycetota</taxon>
        <taxon>Actinomycetes</taxon>
        <taxon>Micrococcales</taxon>
        <taxon>Micrococcaceae</taxon>
        <taxon>Nesterenkonia</taxon>
    </lineage>
</organism>
<evidence type="ECO:0000256" key="2">
    <source>
        <dbReference type="ARBA" id="ARBA00012636"/>
    </source>
</evidence>
<dbReference type="PANTHER" id="PTHR42902">
    <property type="entry name" value="MALATE SYNTHASE"/>
    <property type="match status" value="1"/>
</dbReference>
<sequence length="200" mass="21155">MNTPSSITINGITLTGPQAPRQNEVLTADVLSFLATLHREFGPRVEALDAVDGASDEALGEAGDVAASWHALIEKQLSEPPCTFITPRGLARQEGRILFEGQPLSAGIVDFGLHVYRNARTLMADGRAPFISLLGLESEGELQLWQDLFIRAEELAGLPDGTIRAIHLGPGEPDLDDDEDGDASSAAVLTGGGRRMSAAA</sequence>
<dbReference type="SUPFAM" id="SSF51645">
    <property type="entry name" value="Malate synthase G"/>
    <property type="match status" value="1"/>
</dbReference>
<evidence type="ECO:0000259" key="4">
    <source>
        <dbReference type="Pfam" id="PF01274"/>
    </source>
</evidence>
<dbReference type="Pfam" id="PF01274">
    <property type="entry name" value="MS_TIM-barrel"/>
    <property type="match status" value="1"/>
</dbReference>
<feature type="domain" description="Malate synthase TIM barrel" evidence="4">
    <location>
        <begin position="84"/>
        <end position="165"/>
    </location>
</feature>
<evidence type="ECO:0000313" key="7">
    <source>
        <dbReference type="Proteomes" id="UP000633136"/>
    </source>
</evidence>
<dbReference type="Gene3D" id="3.20.20.360">
    <property type="entry name" value="Malate synthase, domain 3"/>
    <property type="match status" value="1"/>
</dbReference>
<dbReference type="InterPro" id="IPR046363">
    <property type="entry name" value="MS_N_TIM-barrel_dom"/>
</dbReference>
<dbReference type="GO" id="GO:0005737">
    <property type="term" value="C:cytoplasm"/>
    <property type="evidence" value="ECO:0007669"/>
    <property type="project" value="TreeGrafter"/>
</dbReference>
<dbReference type="Pfam" id="PF20656">
    <property type="entry name" value="MS_N"/>
    <property type="match status" value="1"/>
</dbReference>
<name>A0A917ASH5_9MICC</name>
<dbReference type="Proteomes" id="UP000633136">
    <property type="component" value="Unassembled WGS sequence"/>
</dbReference>
<feature type="compositionally biased region" description="Acidic residues" evidence="3">
    <location>
        <begin position="173"/>
        <end position="182"/>
    </location>
</feature>
<evidence type="ECO:0000256" key="3">
    <source>
        <dbReference type="SAM" id="MobiDB-lite"/>
    </source>
</evidence>
<reference evidence="6" key="1">
    <citation type="journal article" date="2014" name="Int. J. Syst. Evol. Microbiol.">
        <title>Complete genome sequence of Corynebacterium casei LMG S-19264T (=DSM 44701T), isolated from a smear-ripened cheese.</title>
        <authorList>
            <consortium name="US DOE Joint Genome Institute (JGI-PGF)"/>
            <person name="Walter F."/>
            <person name="Albersmeier A."/>
            <person name="Kalinowski J."/>
            <person name="Ruckert C."/>
        </authorList>
    </citation>
    <scope>NUCLEOTIDE SEQUENCE</scope>
    <source>
        <strain evidence="6">CGMCC 1.15388</strain>
    </source>
</reference>
<evidence type="ECO:0000256" key="1">
    <source>
        <dbReference type="ARBA" id="ARBA00006394"/>
    </source>
</evidence>
<gene>
    <name evidence="6" type="ORF">GCM10011401_18020</name>
</gene>
<evidence type="ECO:0000313" key="6">
    <source>
        <dbReference type="EMBL" id="GGE71327.1"/>
    </source>
</evidence>
<feature type="region of interest" description="Disordered" evidence="3">
    <location>
        <begin position="168"/>
        <end position="200"/>
    </location>
</feature>
<reference evidence="6" key="2">
    <citation type="submission" date="2020-09" db="EMBL/GenBank/DDBJ databases">
        <authorList>
            <person name="Sun Q."/>
            <person name="Zhou Y."/>
        </authorList>
    </citation>
    <scope>NUCLEOTIDE SEQUENCE</scope>
    <source>
        <strain evidence="6">CGMCC 1.15388</strain>
    </source>
</reference>
<protein>
    <recommendedName>
        <fullName evidence="2">malate synthase</fullName>
        <ecNumber evidence="2">2.3.3.9</ecNumber>
    </recommendedName>
</protein>
<dbReference type="AlphaFoldDB" id="A0A917ASH5"/>
<dbReference type="GO" id="GO:0006097">
    <property type="term" value="P:glyoxylate cycle"/>
    <property type="evidence" value="ECO:0007669"/>
    <property type="project" value="InterPro"/>
</dbReference>
<keyword evidence="7" id="KW-1185">Reference proteome</keyword>
<proteinExistence type="inferred from homology"/>
<dbReference type="InterPro" id="IPR006252">
    <property type="entry name" value="Malate_synthA"/>
</dbReference>
<dbReference type="PANTHER" id="PTHR42902:SF1">
    <property type="entry name" value="MALATE SYNTHASE 1-RELATED"/>
    <property type="match status" value="1"/>
</dbReference>
<dbReference type="InterPro" id="IPR001465">
    <property type="entry name" value="Malate_synthase_TIM"/>
</dbReference>
<evidence type="ECO:0000259" key="5">
    <source>
        <dbReference type="Pfam" id="PF20656"/>
    </source>
</evidence>
<dbReference type="EMBL" id="BMIS01000007">
    <property type="protein sequence ID" value="GGE71327.1"/>
    <property type="molecule type" value="Genomic_DNA"/>
</dbReference>
<dbReference type="InterPro" id="IPR011076">
    <property type="entry name" value="Malate_synth_sf"/>
</dbReference>
<dbReference type="InterPro" id="IPR048356">
    <property type="entry name" value="MS_N"/>
</dbReference>
<dbReference type="GO" id="GO:0004474">
    <property type="term" value="F:malate synthase activity"/>
    <property type="evidence" value="ECO:0007669"/>
    <property type="project" value="UniProtKB-EC"/>
</dbReference>
<dbReference type="EC" id="2.3.3.9" evidence="2"/>
<feature type="domain" description="Malate synthase N-terminal" evidence="5">
    <location>
        <begin position="12"/>
        <end position="48"/>
    </location>
</feature>